<evidence type="ECO:0000313" key="3">
    <source>
        <dbReference type="Proteomes" id="UP000054342"/>
    </source>
</evidence>
<dbReference type="RefSeq" id="XP_013310323.1">
    <property type="nucleotide sequence ID" value="XM_013454869.1"/>
</dbReference>
<sequence>METREFATRDELWRIQETLGELAATQAAHSDRIMRLEQKTPDGSRSRSLWGAASPFAGGLGSSHHESNLNPAAEAFRNFDAEPTTSMISSLTLDATDESRRAAASRANSVRFDESANNHYASSRQSMELPPRTGSGLGGHALSERSLSHRSDGRPSAAGFGRTNSFGLEQSRLLGSIHNSPRVSGNPPPGFFVLGPCPSIIRCWLTESFSNDTLLYAALCSGSSISSVSFALINKLDLNDSVFEDGDCRAIRLSVYLTEAKIHLPAVRSASPVPHIPTLTVKFIVDEQPVRDSSIQIIVGSDILRTHNGDILFSQDKLMIFDEERNQLAIPLVRPEDDASFKDLCTVPRKRSSSIEPMLPPPASPVGVIGRPGRSTLSSQGVNSPMVAPSSSIASATPSEPGDTRRSDPHAEQSTRSSLDLGQSRLADDSKSTTGSEKSFSTPMSKSGQGVWSNSWRSASSSTQNDPTAKPSSTYARPSASRPMKILRPAKTMANATRTASTPMTSNGTDNATKLGEAGRQTSENDLKENTKLGQSTTTTKSNPVGSGTAFGWLNTGPQRRTTANG</sequence>
<dbReference type="GeneID" id="25333296"/>
<feature type="region of interest" description="Disordered" evidence="1">
    <location>
        <begin position="91"/>
        <end position="161"/>
    </location>
</feature>
<feature type="compositionally biased region" description="Polar residues" evidence="1">
    <location>
        <begin position="463"/>
        <end position="476"/>
    </location>
</feature>
<evidence type="ECO:0000256" key="1">
    <source>
        <dbReference type="SAM" id="MobiDB-lite"/>
    </source>
</evidence>
<feature type="compositionally biased region" description="Polar residues" evidence="1">
    <location>
        <begin position="556"/>
        <end position="566"/>
    </location>
</feature>
<dbReference type="AlphaFoldDB" id="A0A0D2EPJ5"/>
<dbReference type="STRING" id="348802.A0A0D2EPJ5"/>
<feature type="compositionally biased region" description="Low complexity" evidence="1">
    <location>
        <begin position="388"/>
        <end position="401"/>
    </location>
</feature>
<accession>A0A0D2EPJ5</accession>
<feature type="compositionally biased region" description="Polar residues" evidence="1">
    <location>
        <begin position="494"/>
        <end position="512"/>
    </location>
</feature>
<keyword evidence="3" id="KW-1185">Reference proteome</keyword>
<feature type="compositionally biased region" description="Low complexity" evidence="1">
    <location>
        <begin position="453"/>
        <end position="462"/>
    </location>
</feature>
<evidence type="ECO:0008006" key="4">
    <source>
        <dbReference type="Google" id="ProtNLM"/>
    </source>
</evidence>
<proteinExistence type="predicted"/>
<feature type="compositionally biased region" description="Polar residues" evidence="1">
    <location>
        <begin position="117"/>
        <end position="126"/>
    </location>
</feature>
<feature type="region of interest" description="Disordered" evidence="1">
    <location>
        <begin position="350"/>
        <end position="566"/>
    </location>
</feature>
<protein>
    <recommendedName>
        <fullName evidence="4">Ubiquitin carboxyl-terminal hydrolase 19</fullName>
    </recommendedName>
</protein>
<dbReference type="HOGENOM" id="CLU_019318_0_0_1"/>
<organism evidence="2 3">
    <name type="scientific">Exophiala xenobiotica</name>
    <dbReference type="NCBI Taxonomy" id="348802"/>
    <lineage>
        <taxon>Eukaryota</taxon>
        <taxon>Fungi</taxon>
        <taxon>Dikarya</taxon>
        <taxon>Ascomycota</taxon>
        <taxon>Pezizomycotina</taxon>
        <taxon>Eurotiomycetes</taxon>
        <taxon>Chaetothyriomycetidae</taxon>
        <taxon>Chaetothyriales</taxon>
        <taxon>Herpotrichiellaceae</taxon>
        <taxon>Exophiala</taxon>
    </lineage>
</organism>
<feature type="compositionally biased region" description="Basic and acidic residues" evidence="1">
    <location>
        <begin position="142"/>
        <end position="153"/>
    </location>
</feature>
<dbReference type="EMBL" id="KN847323">
    <property type="protein sequence ID" value="KIW49739.1"/>
    <property type="molecule type" value="Genomic_DNA"/>
</dbReference>
<name>A0A0D2EPJ5_9EURO</name>
<reference evidence="2 3" key="1">
    <citation type="submission" date="2015-01" db="EMBL/GenBank/DDBJ databases">
        <title>The Genome Sequence of Exophiala xenobiotica CBS118157.</title>
        <authorList>
            <consortium name="The Broad Institute Genomics Platform"/>
            <person name="Cuomo C."/>
            <person name="de Hoog S."/>
            <person name="Gorbushina A."/>
            <person name="Stielow B."/>
            <person name="Teixiera M."/>
            <person name="Abouelleil A."/>
            <person name="Chapman S.B."/>
            <person name="Priest M."/>
            <person name="Young S.K."/>
            <person name="Wortman J."/>
            <person name="Nusbaum C."/>
            <person name="Birren B."/>
        </authorList>
    </citation>
    <scope>NUCLEOTIDE SEQUENCE [LARGE SCALE GENOMIC DNA]</scope>
    <source>
        <strain evidence="2 3">CBS 118157</strain>
    </source>
</reference>
<feature type="compositionally biased region" description="Basic and acidic residues" evidence="1">
    <location>
        <begin position="402"/>
        <end position="413"/>
    </location>
</feature>
<feature type="compositionally biased region" description="Polar residues" evidence="1">
    <location>
        <begin position="532"/>
        <end position="546"/>
    </location>
</feature>
<gene>
    <name evidence="2" type="ORF">PV05_11388</name>
</gene>
<dbReference type="Proteomes" id="UP000054342">
    <property type="component" value="Unassembled WGS sequence"/>
</dbReference>
<evidence type="ECO:0000313" key="2">
    <source>
        <dbReference type="EMBL" id="KIW49739.1"/>
    </source>
</evidence>
<feature type="compositionally biased region" description="Polar residues" evidence="1">
    <location>
        <begin position="432"/>
        <end position="452"/>
    </location>
</feature>
<dbReference type="OrthoDB" id="5369841at2759"/>